<organism evidence="1 2">
    <name type="scientific">Neophaeococcomyces mojaviensis</name>
    <dbReference type="NCBI Taxonomy" id="3383035"/>
    <lineage>
        <taxon>Eukaryota</taxon>
        <taxon>Fungi</taxon>
        <taxon>Dikarya</taxon>
        <taxon>Ascomycota</taxon>
        <taxon>Pezizomycotina</taxon>
        <taxon>Eurotiomycetes</taxon>
        <taxon>Chaetothyriomycetidae</taxon>
        <taxon>Chaetothyriales</taxon>
        <taxon>Chaetothyriales incertae sedis</taxon>
        <taxon>Neophaeococcomyces</taxon>
    </lineage>
</organism>
<dbReference type="Proteomes" id="UP001172386">
    <property type="component" value="Unassembled WGS sequence"/>
</dbReference>
<keyword evidence="2" id="KW-1185">Reference proteome</keyword>
<protein>
    <submittedName>
        <fullName evidence="1">General transcription repressor</fullName>
    </submittedName>
</protein>
<gene>
    <name evidence="1" type="primary">TUP1_2</name>
    <name evidence="1" type="ORF">H2198_005488</name>
</gene>
<dbReference type="EMBL" id="JAPDRQ010000091">
    <property type="protein sequence ID" value="KAJ9655691.1"/>
    <property type="molecule type" value="Genomic_DNA"/>
</dbReference>
<evidence type="ECO:0000313" key="2">
    <source>
        <dbReference type="Proteomes" id="UP001172386"/>
    </source>
</evidence>
<accession>A0ACC3A5K0</accession>
<comment type="caution">
    <text evidence="1">The sequence shown here is derived from an EMBL/GenBank/DDBJ whole genome shotgun (WGS) entry which is preliminary data.</text>
</comment>
<reference evidence="1" key="1">
    <citation type="submission" date="2022-10" db="EMBL/GenBank/DDBJ databases">
        <title>Culturing micro-colonial fungi from biological soil crusts in the Mojave desert and describing Neophaeococcomyces mojavensis, and introducing the new genera and species Taxawa tesnikishii.</title>
        <authorList>
            <person name="Kurbessoian T."/>
            <person name="Stajich J.E."/>
        </authorList>
    </citation>
    <scope>NUCLEOTIDE SEQUENCE</scope>
    <source>
        <strain evidence="1">JES_112</strain>
    </source>
</reference>
<name>A0ACC3A5K0_9EURO</name>
<evidence type="ECO:0000313" key="1">
    <source>
        <dbReference type="EMBL" id="KAJ9655691.1"/>
    </source>
</evidence>
<sequence>MSLAEVGKVAFELFDRVIQAGQSTLNDNFQACLQRLEGERDRFEIWAVDLGLLMPGHGSLDYRLLEAESLTKTLYAFLSDLSDNLQEFWKISGSENPDQHFKVEAEVRDLGNFSASDVSGTNAVASFGIGTNEVLIEEYESDDNAESGTELVLEAVQDVIDRLYKLSTKIRNPSTRQISAKAYAYTEIDPDTGIDLMRSFLPFDYAHILAIYENYNVKADEPIGIEKEYLIKRLSDANSQRRRQFAHWKYSHDKKAKMTQQTSLRAPIPNPFLNLGQPTTQTLLSSHKPFPQIAVASQPMSVTTATQLPRQLLHAEDLKSSKSVSEYVPSLWNPGMSAVSFPPPPRHERSQKFFECMRIHAALTELTHQGASDPRSSTLQWKEHEYTFHRGKTLRCPNHSNETWESLDGFETHVRQQHQSEVDVMLQPNFLKAHMTVDELTILPCPICHLSHSNIREAYGDMALHLERIALFALPRHRTDNDDESELRENDSHQADMNAEGSRHEDFGSSALDMHSRQSSVTDRSHSAAEPSLDELSTQPFFDQYTKDKPMAKLNEVILIASLRGKERLIQMLLEKGVDVNTQGGDCGNALQAASKNGYEKVVELLLDHGADVNAQGGVYGSALQAASAGGHEKVVQMLLDHGADINVHEGDYGTALQAASVGGHEKVIQILLSHNADVNVRGGEYDNPLQAASLGGHEKVVQMLLDRGADVNAHGGYFGHALQAASKNGHEKVVQMLLDHDADVNAQGGHFGHALQAASNHHHERVVQILLDHGADVNAQGGFYGSALQASTNSEKVVQLLLDHGANVNAQNGYYGNALQAASMGSQKVVQMLLDRGADVNAQGGYFGHALQAASTSKDEVAVQLLLDKGADVNAQGGSFGNALQAASWGGHEETVQILLNHGADVNACGGPSMNALQAASKRGHEKVVQMLLDHGADVNAQGGEHANALQAALEGGHEKVVQMLVSAGATNEVDQ</sequence>
<proteinExistence type="predicted"/>